<dbReference type="GO" id="GO:0009011">
    <property type="term" value="F:alpha-1,4-glucan glucosyltransferase (ADP-glucose donor) activity"/>
    <property type="evidence" value="ECO:0007669"/>
    <property type="project" value="UniProtKB-UniRule"/>
</dbReference>
<sequence length="495" mass="53370">MRILQVSAELFPLLKTGGLADVAGALPLALMAAGQDARVLLPGFPAILAGVRDLAPVAEFTAPWGQERFGLRAGRIAIDGAAAPITAYVIDAPALYDRPGNPYEDATRQPYGDNHRRFALLGWAAAQLAQGLDPAWQPEVVHAHDWHAGLAPAYLHFAREAGATRTGSVFTVHNLAYQGISAPWNFADLGLPAPAFHMNGLEYHGQVSFMKGGLYFADRLTTVSPTYAREIQTPEQGFGLDGLLRLRGGVLTGILNAVDDQVWNPATDTALVQGYHTPEGRHMAGKARCKAVLQHQLGLAERPDAPLFILVSRLTEQKGLHLVLGGLDALLAEGGQLALLGSGEAWLEEAFRERAAAAPRSVSVTIGYNETLAHQLFGGGDVTLVPSLFEPCGLTQMYGLKYGSLPLVRRVGGLADTVVDCTLEDMASGHATGFVFDRFDAADYERALRRAFALYQRAPDWRRVRGNAMRRPADWATAADQYIEVYRQALESAGT</sequence>
<dbReference type="Gene3D" id="3.40.50.2000">
    <property type="entry name" value="Glycogen Phosphorylase B"/>
    <property type="match status" value="2"/>
</dbReference>
<evidence type="ECO:0000256" key="5">
    <source>
        <dbReference type="ARBA" id="ARBA00022676"/>
    </source>
</evidence>
<protein>
    <recommendedName>
        <fullName evidence="8">Glycogen synthase</fullName>
        <ecNumber evidence="8">2.4.1.21</ecNumber>
    </recommendedName>
    <alternativeName>
        <fullName evidence="8">Starch [bacterial glycogen] synthase</fullName>
    </alternativeName>
</protein>
<dbReference type="GO" id="GO:0004373">
    <property type="term" value="F:alpha-1,4-glucan glucosyltransferase (UDP-glucose donor) activity"/>
    <property type="evidence" value="ECO:0007669"/>
    <property type="project" value="InterPro"/>
</dbReference>
<keyword evidence="12" id="KW-1185">Reference proteome</keyword>
<dbReference type="HAMAP" id="MF_00484">
    <property type="entry name" value="Glycogen_synth"/>
    <property type="match status" value="1"/>
</dbReference>
<dbReference type="NCBIfam" id="TIGR02095">
    <property type="entry name" value="glgA"/>
    <property type="match status" value="1"/>
</dbReference>
<evidence type="ECO:0000256" key="4">
    <source>
        <dbReference type="ARBA" id="ARBA00010281"/>
    </source>
</evidence>
<comment type="catalytic activity">
    <reaction evidence="1 8">
        <text>[(1-&gt;4)-alpha-D-glucosyl](n) + ADP-alpha-D-glucose = [(1-&gt;4)-alpha-D-glucosyl](n+1) + ADP + H(+)</text>
        <dbReference type="Rhea" id="RHEA:18189"/>
        <dbReference type="Rhea" id="RHEA-COMP:9584"/>
        <dbReference type="Rhea" id="RHEA-COMP:9587"/>
        <dbReference type="ChEBI" id="CHEBI:15378"/>
        <dbReference type="ChEBI" id="CHEBI:15444"/>
        <dbReference type="ChEBI" id="CHEBI:57498"/>
        <dbReference type="ChEBI" id="CHEBI:456216"/>
        <dbReference type="EC" id="2.4.1.21"/>
    </reaction>
</comment>
<dbReference type="GO" id="GO:0005978">
    <property type="term" value="P:glycogen biosynthetic process"/>
    <property type="evidence" value="ECO:0007669"/>
    <property type="project" value="UniProtKB-UniRule"/>
</dbReference>
<dbReference type="Pfam" id="PF00534">
    <property type="entry name" value="Glycos_transf_1"/>
    <property type="match status" value="1"/>
</dbReference>
<keyword evidence="5 8" id="KW-0328">Glycosyltransferase</keyword>
<evidence type="ECO:0000256" key="3">
    <source>
        <dbReference type="ARBA" id="ARBA00004964"/>
    </source>
</evidence>
<reference evidence="11 12" key="1">
    <citation type="submission" date="2015-03" db="EMBL/GenBank/DDBJ databases">
        <title>Genome sequence of Variovorax paradoxus TBEA6.</title>
        <authorList>
            <person name="Poehlein A."/>
            <person name="Schuldes J."/>
            <person name="Wuebbeler J.H."/>
            <person name="Hiessl S."/>
            <person name="Steinbuechel A."/>
            <person name="Daniel R."/>
        </authorList>
    </citation>
    <scope>NUCLEOTIDE SEQUENCE [LARGE SCALE GENOMIC DNA]</scope>
    <source>
        <strain evidence="11 12">TBEA6</strain>
    </source>
</reference>
<comment type="function">
    <text evidence="2 8">Synthesizes alpha-1,4-glucan chains using ADP-glucose.</text>
</comment>
<evidence type="ECO:0000259" key="9">
    <source>
        <dbReference type="Pfam" id="PF00534"/>
    </source>
</evidence>
<dbReference type="PANTHER" id="PTHR45825">
    <property type="entry name" value="GRANULE-BOUND STARCH SYNTHASE 1, CHLOROPLASTIC/AMYLOPLASTIC"/>
    <property type="match status" value="1"/>
</dbReference>
<dbReference type="InterPro" id="IPR001296">
    <property type="entry name" value="Glyco_trans_1"/>
</dbReference>
<evidence type="ECO:0000256" key="1">
    <source>
        <dbReference type="ARBA" id="ARBA00001478"/>
    </source>
</evidence>
<name>A0A0H2MJZ9_VARPD</name>
<dbReference type="PATRIC" id="fig|34073.19.peg.1875"/>
<dbReference type="InterPro" id="IPR011835">
    <property type="entry name" value="GS/SS"/>
</dbReference>
<evidence type="ECO:0000256" key="7">
    <source>
        <dbReference type="ARBA" id="ARBA00023056"/>
    </source>
</evidence>
<accession>A0A0H2MJZ9</accession>
<dbReference type="Proteomes" id="UP000035170">
    <property type="component" value="Unassembled WGS sequence"/>
</dbReference>
<dbReference type="GO" id="GO:0005829">
    <property type="term" value="C:cytosol"/>
    <property type="evidence" value="ECO:0007669"/>
    <property type="project" value="TreeGrafter"/>
</dbReference>
<feature type="binding site" evidence="8">
    <location>
        <position position="15"/>
    </location>
    <ligand>
        <name>ADP-alpha-D-glucose</name>
        <dbReference type="ChEBI" id="CHEBI:57498"/>
    </ligand>
</feature>
<comment type="pathway">
    <text evidence="3 8">Glycan biosynthesis; glycogen biosynthesis.</text>
</comment>
<evidence type="ECO:0000256" key="8">
    <source>
        <dbReference type="HAMAP-Rule" id="MF_00484"/>
    </source>
</evidence>
<dbReference type="AlphaFoldDB" id="A0A0H2MJZ9"/>
<dbReference type="SUPFAM" id="SSF53756">
    <property type="entry name" value="UDP-Glycosyltransferase/glycogen phosphorylase"/>
    <property type="match status" value="1"/>
</dbReference>
<evidence type="ECO:0000313" key="11">
    <source>
        <dbReference type="EMBL" id="KLN57120.1"/>
    </source>
</evidence>
<evidence type="ECO:0000256" key="6">
    <source>
        <dbReference type="ARBA" id="ARBA00022679"/>
    </source>
</evidence>
<dbReference type="EMBL" id="JZWI01000008">
    <property type="protein sequence ID" value="KLN57120.1"/>
    <property type="molecule type" value="Genomic_DNA"/>
</dbReference>
<evidence type="ECO:0000259" key="10">
    <source>
        <dbReference type="Pfam" id="PF08323"/>
    </source>
</evidence>
<dbReference type="EC" id="2.4.1.21" evidence="8"/>
<gene>
    <name evidence="8 11" type="primary">glgA</name>
    <name evidence="11" type="ORF">VPARA_18280</name>
</gene>
<feature type="domain" description="Starch synthase catalytic" evidence="10">
    <location>
        <begin position="2"/>
        <end position="245"/>
    </location>
</feature>
<evidence type="ECO:0000256" key="2">
    <source>
        <dbReference type="ARBA" id="ARBA00002764"/>
    </source>
</evidence>
<proteinExistence type="inferred from homology"/>
<dbReference type="RefSeq" id="WP_047784221.1">
    <property type="nucleotide sequence ID" value="NZ_JZWI01000008.1"/>
</dbReference>
<dbReference type="PANTHER" id="PTHR45825:SF11">
    <property type="entry name" value="ALPHA AMYLASE DOMAIN-CONTAINING PROTEIN"/>
    <property type="match status" value="1"/>
</dbReference>
<dbReference type="NCBIfam" id="NF001899">
    <property type="entry name" value="PRK00654.1-2"/>
    <property type="match status" value="1"/>
</dbReference>
<feature type="domain" description="Glycosyl transferase family 1" evidence="9">
    <location>
        <begin position="301"/>
        <end position="455"/>
    </location>
</feature>
<dbReference type="Pfam" id="PF08323">
    <property type="entry name" value="Glyco_transf_5"/>
    <property type="match status" value="1"/>
</dbReference>
<dbReference type="UniPathway" id="UPA00164"/>
<organism evidence="11 12">
    <name type="scientific">Variovorax paradoxus</name>
    <dbReference type="NCBI Taxonomy" id="34073"/>
    <lineage>
        <taxon>Bacteria</taxon>
        <taxon>Pseudomonadati</taxon>
        <taxon>Pseudomonadota</taxon>
        <taxon>Betaproteobacteria</taxon>
        <taxon>Burkholderiales</taxon>
        <taxon>Comamonadaceae</taxon>
        <taxon>Variovorax</taxon>
    </lineage>
</organism>
<keyword evidence="7 8" id="KW-0320">Glycogen biosynthesis</keyword>
<dbReference type="CDD" id="cd03791">
    <property type="entry name" value="GT5_Glycogen_synthase_DULL1-like"/>
    <property type="match status" value="1"/>
</dbReference>
<keyword evidence="6 8" id="KW-0808">Transferase</keyword>
<evidence type="ECO:0000313" key="12">
    <source>
        <dbReference type="Proteomes" id="UP000035170"/>
    </source>
</evidence>
<comment type="similarity">
    <text evidence="4 8">Belongs to the glycosyltransferase 1 family. Bacterial/plant glycogen synthase subfamily.</text>
</comment>
<dbReference type="InterPro" id="IPR013534">
    <property type="entry name" value="Starch_synth_cat_dom"/>
</dbReference>
<comment type="caution">
    <text evidence="11">The sequence shown here is derived from an EMBL/GenBank/DDBJ whole genome shotgun (WGS) entry which is preliminary data.</text>
</comment>